<accession>A0A2G4U6Q7</accession>
<proteinExistence type="predicted"/>
<organism evidence="1 2">
    <name type="scientific">Yersinia bercovieri</name>
    <dbReference type="NCBI Taxonomy" id="634"/>
    <lineage>
        <taxon>Bacteria</taxon>
        <taxon>Pseudomonadati</taxon>
        <taxon>Pseudomonadota</taxon>
        <taxon>Gammaproteobacteria</taxon>
        <taxon>Enterobacterales</taxon>
        <taxon>Yersiniaceae</taxon>
        <taxon>Yersinia</taxon>
    </lineage>
</organism>
<dbReference type="SUPFAM" id="SSF53474">
    <property type="entry name" value="alpha/beta-Hydrolases"/>
    <property type="match status" value="1"/>
</dbReference>
<dbReference type="EMBL" id="PEHN01000002">
    <property type="protein sequence ID" value="PHZ29003.1"/>
    <property type="molecule type" value="Genomic_DNA"/>
</dbReference>
<dbReference type="Proteomes" id="UP000229378">
    <property type="component" value="Unassembled WGS sequence"/>
</dbReference>
<evidence type="ECO:0000313" key="2">
    <source>
        <dbReference type="Proteomes" id="UP000229378"/>
    </source>
</evidence>
<keyword evidence="1" id="KW-0808">Transferase</keyword>
<name>A0A2G4U6Q7_YERBE</name>
<dbReference type="GO" id="GO:0016740">
    <property type="term" value="F:transferase activity"/>
    <property type="evidence" value="ECO:0007669"/>
    <property type="project" value="UniProtKB-KW"/>
</dbReference>
<comment type="caution">
    <text evidence="1">The sequence shown here is derived from an EMBL/GenBank/DDBJ whole genome shotgun (WGS) entry which is preliminary data.</text>
</comment>
<sequence length="573" mass="64316">MDLWITRDKDVVMLDEKTLASDECQHTSYHLPKWDDNGKVYWDEVLCQDSSLNAMAILIKPPTKVIPIIFIPGVMGSNLKSSQEGKDKAIWRGDSEVGVYAEWARKNGNQRRELLNPDTTNVDNRGNVSKKIYSKYSDDGKSANGKMFQSRQERGWGEVLSFSYGEFLSVFQGALMDDWQQVTMNAAKQTDGKKGVLSELRNKRLADDKGAEITNESVMTDDELSHFKKFLFPVHVFGYNWLQDNKTSAGELVKYIDKVIETYKHHHGNGMPFPEGQEKVIIVTHSMGGLVARYASQVFGAKDNILGIVHGVIPDLGSPAAYRRMKIGAKQEGAAGIVLGKSAEELMPVLARAPAPLQLLPSEKYLSGAPWLTIKGGNVDGSDLKLPKNQDPFSEIYLNKTLWWRLYESDIIDKDVATSESNWNSYVQLVDSPVRQFISKLELKGYHPNTYAFYGNKIDSDGSLTWRKTSITYPKDMHESNKKLPNDYRNIPLPFNHSQIYQVVSSNTPGDGTVPVESLRMIRHDNGIKSILATNVDHQGAYNVSNLKDIHSKPAIQFTLRAIVKMVQEVPSP</sequence>
<reference evidence="1 2" key="1">
    <citation type="submission" date="2017-10" db="EMBL/GenBank/DDBJ databases">
        <authorList>
            <person name="Banno H."/>
            <person name="Chua N.-H."/>
        </authorList>
    </citation>
    <scope>NUCLEOTIDE SEQUENCE [LARGE SCALE GENOMIC DNA]</scope>
    <source>
        <strain evidence="1 2">SCPM-O-B-7607</strain>
    </source>
</reference>
<dbReference type="AlphaFoldDB" id="A0A2G4U6Q7"/>
<dbReference type="Gene3D" id="3.40.50.1820">
    <property type="entry name" value="alpha/beta hydrolase"/>
    <property type="match status" value="1"/>
</dbReference>
<evidence type="ECO:0000313" key="1">
    <source>
        <dbReference type="EMBL" id="PHZ29003.1"/>
    </source>
</evidence>
<dbReference type="PANTHER" id="PTHR11440">
    <property type="entry name" value="LECITHIN-CHOLESTEROL ACYLTRANSFERASE-RELATED"/>
    <property type="match status" value="1"/>
</dbReference>
<dbReference type="InterPro" id="IPR029058">
    <property type="entry name" value="AB_hydrolase_fold"/>
</dbReference>
<gene>
    <name evidence="1" type="ORF">CS533_03175</name>
</gene>
<protein>
    <submittedName>
        <fullName evidence="1">Acetyltransferase</fullName>
    </submittedName>
</protein>